<accession>A0ABQ9EE68</accession>
<dbReference type="Pfam" id="PF15011">
    <property type="entry name" value="CA109-like"/>
    <property type="match status" value="2"/>
</dbReference>
<proteinExistence type="predicted"/>
<comment type="caution">
    <text evidence="1">The sequence shown here is derived from an EMBL/GenBank/DDBJ whole genome shotgun (WGS) entry which is preliminary data.</text>
</comment>
<sequence length="292" mass="34658">MAKKTESSQFQKLQQQLQKSFTIIQQSVKSWQEFLIKCKPELSSIDNLGEQYICCKEAPEYMIPMLNNLPDLKDKLLYKITTEINMKVEDIQLEMKCFKNVCDRVTKQCDYSMDLYRKHADTIHMNEITERTATFPSIVDMLEWIQNTERLFLQQYPLYKLWVDKSFTIIQQSVKSWQESLIKCKPELSSIDNLGEQYICCKEAPEYMIPMLNNLPDLKDKLLVTKQCDYSMDLYSKHADTIHMNEITERTATCPSMADMLEWIQDTERLLLQQYPLYKLWIDKKTLVSLRF</sequence>
<dbReference type="EMBL" id="JARBDR010000917">
    <property type="protein sequence ID" value="KAJ8303609.1"/>
    <property type="molecule type" value="Genomic_DNA"/>
</dbReference>
<reference evidence="1 2" key="1">
    <citation type="submission" date="2022-12" db="EMBL/GenBank/DDBJ databases">
        <title>Chromosome-level genome of Tegillarca granosa.</title>
        <authorList>
            <person name="Kim J."/>
        </authorList>
    </citation>
    <scope>NUCLEOTIDE SEQUENCE [LARGE SCALE GENOMIC DNA]</scope>
    <source>
        <strain evidence="1">Teg-2019</strain>
        <tissue evidence="1">Adductor muscle</tissue>
    </source>
</reference>
<protein>
    <recommendedName>
        <fullName evidence="3">Dynein heavy chain linker domain-containing protein</fullName>
    </recommendedName>
</protein>
<dbReference type="PANTHER" id="PTHR16234">
    <property type="entry name" value="SIMILAR TO HYPOTHETICAL PROTEIN FLJ20508"/>
    <property type="match status" value="1"/>
</dbReference>
<gene>
    <name evidence="1" type="ORF">KUTeg_020005</name>
</gene>
<name>A0ABQ9EE68_TEGGR</name>
<organism evidence="1 2">
    <name type="scientific">Tegillarca granosa</name>
    <name type="common">Malaysian cockle</name>
    <name type="synonym">Anadara granosa</name>
    <dbReference type="NCBI Taxonomy" id="220873"/>
    <lineage>
        <taxon>Eukaryota</taxon>
        <taxon>Metazoa</taxon>
        <taxon>Spiralia</taxon>
        <taxon>Lophotrochozoa</taxon>
        <taxon>Mollusca</taxon>
        <taxon>Bivalvia</taxon>
        <taxon>Autobranchia</taxon>
        <taxon>Pteriomorphia</taxon>
        <taxon>Arcoida</taxon>
        <taxon>Arcoidea</taxon>
        <taxon>Arcidae</taxon>
        <taxon>Tegillarca</taxon>
    </lineage>
</organism>
<evidence type="ECO:0000313" key="2">
    <source>
        <dbReference type="Proteomes" id="UP001217089"/>
    </source>
</evidence>
<dbReference type="InterPro" id="IPR029159">
    <property type="entry name" value="CA109-like"/>
</dbReference>
<evidence type="ECO:0008006" key="3">
    <source>
        <dbReference type="Google" id="ProtNLM"/>
    </source>
</evidence>
<evidence type="ECO:0000313" key="1">
    <source>
        <dbReference type="EMBL" id="KAJ8303609.1"/>
    </source>
</evidence>
<dbReference type="Proteomes" id="UP001217089">
    <property type="component" value="Unassembled WGS sequence"/>
</dbReference>
<keyword evidence="2" id="KW-1185">Reference proteome</keyword>
<dbReference type="PANTHER" id="PTHR16234:SF5">
    <property type="entry name" value="AFG2-INTERACTING RIBOSOME MATURATION FACTOR"/>
    <property type="match status" value="1"/>
</dbReference>